<keyword evidence="6 7" id="KW-0472">Membrane</keyword>
<accession>A0A261Y291</accession>
<evidence type="ECO:0000256" key="2">
    <source>
        <dbReference type="ARBA" id="ARBA00007475"/>
    </source>
</evidence>
<name>A0A261Y291_9FUNG</name>
<dbReference type="OrthoDB" id="205546at2759"/>
<keyword evidence="3 7" id="KW-0812">Transmembrane</keyword>
<keyword evidence="5 7" id="KW-1133">Transmembrane helix</keyword>
<dbReference type="EMBL" id="MVBO01000034">
    <property type="protein sequence ID" value="OZJ04614.1"/>
    <property type="molecule type" value="Genomic_DNA"/>
</dbReference>
<evidence type="ECO:0000256" key="7">
    <source>
        <dbReference type="SAM" id="Phobius"/>
    </source>
</evidence>
<evidence type="ECO:0000256" key="4">
    <source>
        <dbReference type="ARBA" id="ARBA00022824"/>
    </source>
</evidence>
<dbReference type="AlphaFoldDB" id="A0A261Y291"/>
<evidence type="ECO:0000256" key="1">
    <source>
        <dbReference type="ARBA" id="ARBA00004477"/>
    </source>
</evidence>
<dbReference type="Pfam" id="PF07281">
    <property type="entry name" value="INSIG"/>
    <property type="match status" value="1"/>
</dbReference>
<comment type="caution">
    <text evidence="8">The sequence shown here is derived from an EMBL/GenBank/DDBJ whole genome shotgun (WGS) entry which is preliminary data.</text>
</comment>
<comment type="similarity">
    <text evidence="2">Belongs to the INSIG family.</text>
</comment>
<sequence>MVGFLFPIVDGWRSQAEPKSLSAGWVSVIRSMGGLCGVLYAATKLPSTTPTQLSLILALIAVAFWFLMDRTLGGFLLGIGVAAVGTLIVWLYNVGSDYGELMFSSGDLYGIQSWIPPILFSSSMCFGTIGRFAELSGRHAKL</sequence>
<evidence type="ECO:0000256" key="6">
    <source>
        <dbReference type="ARBA" id="ARBA00023136"/>
    </source>
</evidence>
<protein>
    <submittedName>
        <fullName evidence="8">Uncharacterized protein</fullName>
    </submittedName>
</protein>
<feature type="transmembrane region" description="Helical" evidence="7">
    <location>
        <begin position="21"/>
        <end position="43"/>
    </location>
</feature>
<dbReference type="GO" id="GO:0005789">
    <property type="term" value="C:endoplasmic reticulum membrane"/>
    <property type="evidence" value="ECO:0007669"/>
    <property type="project" value="UniProtKB-SubCell"/>
</dbReference>
<evidence type="ECO:0000313" key="9">
    <source>
        <dbReference type="Proteomes" id="UP000242875"/>
    </source>
</evidence>
<keyword evidence="4" id="KW-0256">Endoplasmic reticulum</keyword>
<reference evidence="8 9" key="1">
    <citation type="journal article" date="2017" name="Mycologia">
        <title>Bifiguratus adelaidae, gen. et sp. nov., a new member of Mucoromycotina in endophytic and soil-dwelling habitats.</title>
        <authorList>
            <person name="Torres-Cruz T.J."/>
            <person name="Billingsley Tobias T.L."/>
            <person name="Almatruk M."/>
            <person name="Hesse C."/>
            <person name="Kuske C.R."/>
            <person name="Desiro A."/>
            <person name="Benucci G.M."/>
            <person name="Bonito G."/>
            <person name="Stajich J.E."/>
            <person name="Dunlap C."/>
            <person name="Arnold A.E."/>
            <person name="Porras-Alfaro A."/>
        </authorList>
    </citation>
    <scope>NUCLEOTIDE SEQUENCE [LARGE SCALE GENOMIC DNA]</scope>
    <source>
        <strain evidence="8 9">AZ0501</strain>
    </source>
</reference>
<dbReference type="PANTHER" id="PTHR15301:SF3">
    <property type="entry name" value="PROTEIN NSG1-RELATED"/>
    <property type="match status" value="1"/>
</dbReference>
<keyword evidence="9" id="KW-1185">Reference proteome</keyword>
<dbReference type="PANTHER" id="PTHR15301">
    <property type="entry name" value="INSULIN-INDUCED GENE 1"/>
    <property type="match status" value="1"/>
</dbReference>
<gene>
    <name evidence="8" type="ORF">BZG36_02034</name>
</gene>
<evidence type="ECO:0000313" key="8">
    <source>
        <dbReference type="EMBL" id="OZJ04614.1"/>
    </source>
</evidence>
<dbReference type="InterPro" id="IPR025929">
    <property type="entry name" value="INSIG_fam"/>
</dbReference>
<evidence type="ECO:0000256" key="3">
    <source>
        <dbReference type="ARBA" id="ARBA00022692"/>
    </source>
</evidence>
<feature type="transmembrane region" description="Helical" evidence="7">
    <location>
        <begin position="49"/>
        <end position="68"/>
    </location>
</feature>
<comment type="subcellular location">
    <subcellularLocation>
        <location evidence="1">Endoplasmic reticulum membrane</location>
        <topology evidence="1">Multi-pass membrane protein</topology>
    </subcellularLocation>
</comment>
<feature type="transmembrane region" description="Helical" evidence="7">
    <location>
        <begin position="114"/>
        <end position="133"/>
    </location>
</feature>
<dbReference type="GO" id="GO:0016126">
    <property type="term" value="P:sterol biosynthetic process"/>
    <property type="evidence" value="ECO:0007669"/>
    <property type="project" value="TreeGrafter"/>
</dbReference>
<dbReference type="Proteomes" id="UP000242875">
    <property type="component" value="Unassembled WGS sequence"/>
</dbReference>
<organism evidence="8 9">
    <name type="scientific">Bifiguratus adelaidae</name>
    <dbReference type="NCBI Taxonomy" id="1938954"/>
    <lineage>
        <taxon>Eukaryota</taxon>
        <taxon>Fungi</taxon>
        <taxon>Fungi incertae sedis</taxon>
        <taxon>Mucoromycota</taxon>
        <taxon>Mucoromycotina</taxon>
        <taxon>Endogonomycetes</taxon>
        <taxon>Endogonales</taxon>
        <taxon>Endogonales incertae sedis</taxon>
        <taxon>Bifiguratus</taxon>
    </lineage>
</organism>
<proteinExistence type="inferred from homology"/>
<feature type="transmembrane region" description="Helical" evidence="7">
    <location>
        <begin position="75"/>
        <end position="94"/>
    </location>
</feature>
<evidence type="ECO:0000256" key="5">
    <source>
        <dbReference type="ARBA" id="ARBA00022989"/>
    </source>
</evidence>